<accession>A0A0S3UJ01</accession>
<dbReference type="InterPro" id="IPR005181">
    <property type="entry name" value="SASA"/>
</dbReference>
<dbReference type="Gene3D" id="3.40.50.1110">
    <property type="entry name" value="SGNH hydrolase"/>
    <property type="match status" value="1"/>
</dbReference>
<feature type="domain" description="Sialate O-acetylesterase" evidence="3">
    <location>
        <begin position="52"/>
        <end position="232"/>
    </location>
</feature>
<proteinExistence type="predicted"/>
<dbReference type="RefSeq" id="WP_096405386.1">
    <property type="nucleotide sequence ID" value="NZ_AP014597.1"/>
</dbReference>
<protein>
    <recommendedName>
        <fullName evidence="3">Sialate O-acetylesterase domain-containing protein</fullName>
    </recommendedName>
</protein>
<keyword evidence="2" id="KW-0732">Signal</keyword>
<keyword evidence="1" id="KW-0378">Hydrolase</keyword>
<dbReference type="Proteomes" id="UP000217431">
    <property type="component" value="Chromosome I"/>
</dbReference>
<evidence type="ECO:0000256" key="2">
    <source>
        <dbReference type="SAM" id="SignalP"/>
    </source>
</evidence>
<organism evidence="4 5">
    <name type="scientific">Prevotella intermedia</name>
    <dbReference type="NCBI Taxonomy" id="28131"/>
    <lineage>
        <taxon>Bacteria</taxon>
        <taxon>Pseudomonadati</taxon>
        <taxon>Bacteroidota</taxon>
        <taxon>Bacteroidia</taxon>
        <taxon>Bacteroidales</taxon>
        <taxon>Prevotellaceae</taxon>
        <taxon>Prevotella</taxon>
    </lineage>
</organism>
<dbReference type="InterPro" id="IPR036514">
    <property type="entry name" value="SGNH_hydro_sf"/>
</dbReference>
<dbReference type="GO" id="GO:0016788">
    <property type="term" value="F:hydrolase activity, acting on ester bonds"/>
    <property type="evidence" value="ECO:0007669"/>
    <property type="project" value="UniProtKB-ARBA"/>
</dbReference>
<dbReference type="Pfam" id="PF03629">
    <property type="entry name" value="SASA"/>
    <property type="match status" value="1"/>
</dbReference>
<evidence type="ECO:0000313" key="5">
    <source>
        <dbReference type="Proteomes" id="UP000217431"/>
    </source>
</evidence>
<dbReference type="AlphaFoldDB" id="A0A0S3UJ01"/>
<dbReference type="STRING" id="28131.BWX40_03790"/>
<gene>
    <name evidence="4" type="ORF">PIOMA14_I_0963</name>
</gene>
<evidence type="ECO:0000313" key="4">
    <source>
        <dbReference type="EMBL" id="BAU17471.1"/>
    </source>
</evidence>
<evidence type="ECO:0000256" key="1">
    <source>
        <dbReference type="ARBA" id="ARBA00022801"/>
    </source>
</evidence>
<reference evidence="4 5" key="1">
    <citation type="journal article" date="2016" name="DNA Res.">
        <title>The complete genome sequencing of Prevotella intermedia strain OMA14 and a subsequent fine-scale, intra-species genomic comparison reveal an unusual amplification of conjugative and mobile transposons and identify a novel Prevotella-lineage-specific repeat.</title>
        <authorList>
            <person name="Naito M."/>
            <person name="Ogura Y."/>
            <person name="Itoh T."/>
            <person name="Shoji M."/>
            <person name="Okamoto M."/>
            <person name="Hayashi T."/>
            <person name="Nakayama K."/>
        </authorList>
    </citation>
    <scope>NUCLEOTIDE SEQUENCE [LARGE SCALE GENOMIC DNA]</scope>
    <source>
        <strain evidence="4 5">OMA14</strain>
    </source>
</reference>
<feature type="signal peptide" evidence="2">
    <location>
        <begin position="1"/>
        <end position="19"/>
    </location>
</feature>
<evidence type="ECO:0000259" key="3">
    <source>
        <dbReference type="Pfam" id="PF03629"/>
    </source>
</evidence>
<feature type="chain" id="PRO_5006619902" description="Sialate O-acetylesterase domain-containing protein" evidence="2">
    <location>
        <begin position="20"/>
        <end position="332"/>
    </location>
</feature>
<dbReference type="SUPFAM" id="SSF52266">
    <property type="entry name" value="SGNH hydrolase"/>
    <property type="match status" value="1"/>
</dbReference>
<sequence length="332" mass="36700">MKKTIVSLVLFLMGISVNAQDQNYWIYLVIGQDNMIGKADEGTSTDGFLLDSFSKTIGETAKGKRIGFVSVTLPVSPIIAFDKQNYRSYVSKVTDESNKKALAKYDNNPYGKLISMARSAQSKGVVKGILLQQDGIDNYNEAWLKRMRRIFYDIVGDLSLDSTKVPLLIGEVGRAEYGGKYAAANETYGKMHKALQYSFVVSSANCPLADNKIYYSKEGLENLGRKFAIKALQGIGYELPEVRRTTSIKKQTIDRKTLEVGVHISDKGMLTATSNEPIVKISVQNAAGNSIKDIAIAEPAKEYNLDLNAFPQGNIIIIFYTTEGEHSFTINN</sequence>
<name>A0A0S3UJ01_PREIN</name>
<dbReference type="EMBL" id="AP014597">
    <property type="protein sequence ID" value="BAU17471.1"/>
    <property type="molecule type" value="Genomic_DNA"/>
</dbReference>